<name>A0A0C3Q2Z2_9AGAM</name>
<dbReference type="EMBL" id="KN823404">
    <property type="protein sequence ID" value="KIO17281.1"/>
    <property type="molecule type" value="Genomic_DNA"/>
</dbReference>
<protein>
    <submittedName>
        <fullName evidence="2">Uncharacterized protein</fullName>
    </submittedName>
</protein>
<keyword evidence="3" id="KW-1185">Reference proteome</keyword>
<evidence type="ECO:0000313" key="3">
    <source>
        <dbReference type="Proteomes" id="UP000054248"/>
    </source>
</evidence>
<feature type="compositionally biased region" description="Polar residues" evidence="1">
    <location>
        <begin position="10"/>
        <end position="27"/>
    </location>
</feature>
<gene>
    <name evidence="2" type="ORF">M407DRAFT_174110</name>
</gene>
<sequence>MRNGRDCETSSRLGNEARSSPSPTSTPLHKLEPPNAMKVEEYKQWSKGLNFHRLCGRGGELTKL</sequence>
<proteinExistence type="predicted"/>
<reference evidence="3" key="2">
    <citation type="submission" date="2015-01" db="EMBL/GenBank/DDBJ databases">
        <title>Evolutionary Origins and Diversification of the Mycorrhizal Mutualists.</title>
        <authorList>
            <consortium name="DOE Joint Genome Institute"/>
            <consortium name="Mycorrhizal Genomics Consortium"/>
            <person name="Kohler A."/>
            <person name="Kuo A."/>
            <person name="Nagy L.G."/>
            <person name="Floudas D."/>
            <person name="Copeland A."/>
            <person name="Barry K.W."/>
            <person name="Cichocki N."/>
            <person name="Veneault-Fourrey C."/>
            <person name="LaButti K."/>
            <person name="Lindquist E.A."/>
            <person name="Lipzen A."/>
            <person name="Lundell T."/>
            <person name="Morin E."/>
            <person name="Murat C."/>
            <person name="Riley R."/>
            <person name="Ohm R."/>
            <person name="Sun H."/>
            <person name="Tunlid A."/>
            <person name="Henrissat B."/>
            <person name="Grigoriev I.V."/>
            <person name="Hibbett D.S."/>
            <person name="Martin F."/>
        </authorList>
    </citation>
    <scope>NUCLEOTIDE SEQUENCE [LARGE SCALE GENOMIC DNA]</scope>
    <source>
        <strain evidence="3">MUT 4182</strain>
    </source>
</reference>
<accession>A0A0C3Q2Z2</accession>
<dbReference type="AlphaFoldDB" id="A0A0C3Q2Z2"/>
<organism evidence="2 3">
    <name type="scientific">Tulasnella calospora MUT 4182</name>
    <dbReference type="NCBI Taxonomy" id="1051891"/>
    <lineage>
        <taxon>Eukaryota</taxon>
        <taxon>Fungi</taxon>
        <taxon>Dikarya</taxon>
        <taxon>Basidiomycota</taxon>
        <taxon>Agaricomycotina</taxon>
        <taxon>Agaricomycetes</taxon>
        <taxon>Cantharellales</taxon>
        <taxon>Tulasnellaceae</taxon>
        <taxon>Tulasnella</taxon>
    </lineage>
</organism>
<reference evidence="2 3" key="1">
    <citation type="submission" date="2014-04" db="EMBL/GenBank/DDBJ databases">
        <authorList>
            <consortium name="DOE Joint Genome Institute"/>
            <person name="Kuo A."/>
            <person name="Girlanda M."/>
            <person name="Perotto S."/>
            <person name="Kohler A."/>
            <person name="Nagy L.G."/>
            <person name="Floudas D."/>
            <person name="Copeland A."/>
            <person name="Barry K.W."/>
            <person name="Cichocki N."/>
            <person name="Veneault-Fourrey C."/>
            <person name="LaButti K."/>
            <person name="Lindquist E.A."/>
            <person name="Lipzen A."/>
            <person name="Lundell T."/>
            <person name="Morin E."/>
            <person name="Murat C."/>
            <person name="Sun H."/>
            <person name="Tunlid A."/>
            <person name="Henrissat B."/>
            <person name="Grigoriev I.V."/>
            <person name="Hibbett D.S."/>
            <person name="Martin F."/>
            <person name="Nordberg H.P."/>
            <person name="Cantor M.N."/>
            <person name="Hua S.X."/>
        </authorList>
    </citation>
    <scope>NUCLEOTIDE SEQUENCE [LARGE SCALE GENOMIC DNA]</scope>
    <source>
        <strain evidence="2 3">MUT 4182</strain>
    </source>
</reference>
<dbReference type="HOGENOM" id="CLU_2869318_0_0_1"/>
<evidence type="ECO:0000313" key="2">
    <source>
        <dbReference type="EMBL" id="KIO17281.1"/>
    </source>
</evidence>
<dbReference type="Proteomes" id="UP000054248">
    <property type="component" value="Unassembled WGS sequence"/>
</dbReference>
<evidence type="ECO:0000256" key="1">
    <source>
        <dbReference type="SAM" id="MobiDB-lite"/>
    </source>
</evidence>
<feature type="region of interest" description="Disordered" evidence="1">
    <location>
        <begin position="1"/>
        <end position="35"/>
    </location>
</feature>